<protein>
    <recommendedName>
        <fullName evidence="17">WD repeat-containing protein 81</fullName>
    </recommendedName>
</protein>
<keyword evidence="14" id="KW-0458">Lysosome</keyword>
<evidence type="ECO:0000256" key="17">
    <source>
        <dbReference type="ARBA" id="ARBA00070555"/>
    </source>
</evidence>
<dbReference type="InterPro" id="IPR052651">
    <property type="entry name" value="WDR81"/>
</dbReference>
<keyword evidence="9" id="KW-0677">Repeat</keyword>
<dbReference type="PROSITE" id="PS50197">
    <property type="entry name" value="BEACH"/>
    <property type="match status" value="1"/>
</dbReference>
<dbReference type="InterPro" id="IPR001680">
    <property type="entry name" value="WD40_rpt"/>
</dbReference>
<evidence type="ECO:0000313" key="23">
    <source>
        <dbReference type="Proteomes" id="UP000646548"/>
    </source>
</evidence>
<dbReference type="InterPro" id="IPR042178">
    <property type="entry name" value="Serpin_sf_1"/>
</dbReference>
<dbReference type="InterPro" id="IPR036186">
    <property type="entry name" value="Serpin_sf"/>
</dbReference>
<evidence type="ECO:0000256" key="12">
    <source>
        <dbReference type="ARBA" id="ARBA00023128"/>
    </source>
</evidence>
<feature type="domain" description="BEACH" evidence="21">
    <location>
        <begin position="326"/>
        <end position="624"/>
    </location>
</feature>
<evidence type="ECO:0000256" key="8">
    <source>
        <dbReference type="ARBA" id="ARBA00022574"/>
    </source>
</evidence>
<evidence type="ECO:0000256" key="15">
    <source>
        <dbReference type="ARBA" id="ARBA00023329"/>
    </source>
</evidence>
<evidence type="ECO:0000256" key="10">
    <source>
        <dbReference type="ARBA" id="ARBA00022753"/>
    </source>
</evidence>
<comment type="subcellular location">
    <subcellularLocation>
        <location evidence="4">Cytoplasm</location>
        <location evidence="4">Cytosol</location>
    </subcellularLocation>
    <subcellularLocation>
        <location evidence="5">Cytoplasmic vesicle</location>
        <location evidence="5">Autophagosome membrane</location>
    </subcellularLocation>
    <subcellularLocation>
        <location evidence="2">Early endosome membrane</location>
        <topology evidence="2">Peripheral membrane protein</topology>
    </subcellularLocation>
    <subcellularLocation>
        <location evidence="3">Late endosome membrane</location>
    </subcellularLocation>
    <subcellularLocation>
        <location evidence="6">Lysosome membrane</location>
    </subcellularLocation>
    <subcellularLocation>
        <location evidence="1">Mitochondrion</location>
    </subcellularLocation>
</comment>
<comment type="similarity">
    <text evidence="16">Belongs to the WD repeat WDR81 family.</text>
</comment>
<evidence type="ECO:0000256" key="19">
    <source>
        <dbReference type="RuleBase" id="RU000411"/>
    </source>
</evidence>
<dbReference type="Gene3D" id="3.30.497.10">
    <property type="entry name" value="Antithrombin, subunit I, domain 2"/>
    <property type="match status" value="1"/>
</dbReference>
<sequence>MDWLMDAVEQDMGVERRQQGPGRRPGELVALVSMRWVMSLRERKVVRCARFESSSAAEISTYLQSSQAKLPPGWTRVFIQGVRKSKLNYKLARDACHQQMEVPSQDSYSRTMQCVSQHNIRNLWREVHYKLVQPYAGASEQLHISAVHAVRHALEKLFNSTFISSDKVSPSLSPTKERDNLLPSCSSCFSKSQSENSCPNVLPAEGLLETAEMFYVILPYTQYSLHDIVTFSPAKLANSHAKVLFIIYQVLTALQACHSSGLSCGELSLQDISVDDQLWCRLKVNLAHYEDLGAKVKVDSDASLNPQPKNILLKELSHLSQGNKRLCQDCFGELKTLVLDWVHGRVSNFHYLMELNRLAGRREGDPNYHPVLPWVVDFTVPFGKFRDLRRSKFRLNKGDKQLDFTYEMTKEALAAAGGNGLSGGGVGGDFSICSGAGGAGQSEHLHVPHHISDVLSDITYYVYKARQTPKSVLCSHVRSQWEPNEYPASMERMQSWTPDECIPEFYTDPSIFHSIHPDMPDLDVPSWCKSYEEFIEVHRRLLESREVSQHLHHWIDLTFGYKLSGKEAVKAKNVCLHLVDNHTNLTTYGVVQLFDQPHPPRLSPSQYAPPEPPLLGLAALDVPSLNIPALNTLGDTVDGMVPESTGCESSAWTIADRDDELEQGTEALDSLASAGSSNPVSSPVPLPAVNPAGGKGSVEHTALITQSPGSFSGDFTSGLGPGLRSSVLQRGWSTSKKQAENVTNLEETKITLPEGFNPLQPLEELEKLNNFLVKNVHTNVCQLAATGGSLREGLIAESRPSLAQLYQRDMQALGVAIAEIFYSTKLRRLKPGTPLRQRFQAILRLCSASLRDVPLPLQHALETLLLIERHSRVAQSEEEDRSNPLLFRYDPIRDGLPPPSPHQLLNTFTTPFPFPSYFSALHHFIFSYHTKMDTVCSLQGRDVVFHLWQQLEALLRSNITAEGLEILLPFILALMLEESTAVYAAWYLFEPISKVLGPRNAIKYLVKPLVNVYENPHCLRGRFYLYTDCFVLQLIVRLGLQAFLSSLLPHVFQVLSGFESSISITGGDASKGLRRGVCNLGEEEEDYQCGEGLSPGNVGGSAASGGVGVMGDPGLVDYSSGISLSEQVFLSEGEDFQNEFYDNGGAGGKQQSQNSASKDQDQESLSVGKLSDKSSTSELSLGDDSMRDRASLKSADSSQDLKHASEGEEGGEIEEEEVTKISKYGAEDMAHSNLEQSGCAEETAVASVEREFMNGLTLEETEKGIEEEQEEEEDNNTLEESEEKEQKILLDTVCKTVRWLSAKLGPTVTSRYVARNLLRLLTNCYIGPKNHQFVICPSEESHLQALGMGSVYEKKPVVGDHTAGPVLDCLIYIAQLYGEPVLTYQYLPYIGYLVSPPSSQRLNTRKEACLLGAVALAQKIIVFLSDATLMDMLMKINQDVLLPLLDLLTTPKMGFPSGVQTRTALCLKTLSLMALIFLRIGREMVQRHMADTLRRFFAVFSLLHSLQPQLECASHRLVGDVTVVDVRTPEGSNVTYEMGTLEELQTVFNPEMAHASYIPFYCLIGDTAIRKLVPNHELVWQMAQSYQQSVTLGGTQKNLISAPLSPTSSFGRHVPSSSFSAPSSSSTSEGDLLPESGTFGSHLVGNRIQVSHDIDYGSSSNHGLAGSWGRSNQTASVISNASTFAASTASATCFSSWLTGPSPEDSALKQELPRSSRSLQGNWLAYWQYEIGLNQQDSHFHFHQIRLQSFLGHSGTAKCLAPLVGEDYFLSGSKDKTVKLWPLYNHGDGTKEVEPRLTYTEHRKSVYYVGQLEASQEVVSCDGTIHLWDQYTGKQICSYDALDGKNPITAVTTMPAPHCSVVFGSADSVLRFIDPRKPGLQHEFRLLYNNVSAGLIRYLAVSPSGRAVAAGFSSGFIVMLDARTGLVLKGWPAHEGDILQMKAAEGNLVISSSTDYTLTVWKDLENKPLRQYKSQSDHIHAFDLYGSQIVTGTVANKIGVYSMADISLSPVSSTKLSSENFRGTLTSLAVLPTKRLLLLGSENGAIRLRSCQQNAEAADDDSVPIVPLIPLMPSNITEVKRIKCCLKTKKISFTIISYYCYFPKTEESRGTIEPGPPIVETTVASISGGSASDEDDVDGCGSVSRSPESLQAITAAIQKLGVQLLQNLETTPDQPNLIISPLSISLALSQLALGAENETEKLLMHHLHENSVPCYHESLRNVLLQLRNRDLQIATGIFLGQGFEAKQEFVSESKQLYDSEPAKLESLQQINDWVENATQGKMSDFLSSLPTNLLLMLINAVHFKGEWKTRFDPRFTTRGVFHLDDTHMVDVEVMEDAKHPLSSFTDHDLDAQVAKFPFMKSMSLLVVMPLSGQVNVSSLSAKLNISDLYDHLPKERAVQVKVPKFKLEYSQELQEVLTRLGLGEMFQNPNLADIADGPLLVTSVKHKSIMEINEEGAEAAASTTVVISRASNPVFHLSQPFFFVLIDDMTQIPIFMGVINNPNPGGPILQKGEFGNKDKAGFPHDKNSMGDFERSPK</sequence>
<evidence type="ECO:0000256" key="3">
    <source>
        <dbReference type="ARBA" id="ARBA00004414"/>
    </source>
</evidence>
<evidence type="ECO:0000256" key="16">
    <source>
        <dbReference type="ARBA" id="ARBA00060735"/>
    </source>
</evidence>
<feature type="repeat" description="WD" evidence="18">
    <location>
        <begin position="1750"/>
        <end position="1781"/>
    </location>
</feature>
<comment type="similarity">
    <text evidence="19">Belongs to the serpin family.</text>
</comment>
<dbReference type="EMBL" id="WKFB01000381">
    <property type="protein sequence ID" value="KAF6724947.1"/>
    <property type="molecule type" value="Genomic_DNA"/>
</dbReference>
<dbReference type="InterPro" id="IPR036372">
    <property type="entry name" value="BEACH_dom_sf"/>
</dbReference>
<keyword evidence="10" id="KW-0967">Endosome</keyword>
<comment type="caution">
    <text evidence="22">The sequence shown here is derived from an EMBL/GenBank/DDBJ whole genome shotgun (WGS) entry which is preliminary data.</text>
</comment>
<dbReference type="GO" id="GO:0031901">
    <property type="term" value="C:early endosome membrane"/>
    <property type="evidence" value="ECO:0007669"/>
    <property type="project" value="UniProtKB-SubCell"/>
</dbReference>
<keyword evidence="15" id="KW-0968">Cytoplasmic vesicle</keyword>
<dbReference type="Gene3D" id="1.10.1540.10">
    <property type="entry name" value="BEACH domain"/>
    <property type="match status" value="1"/>
</dbReference>
<dbReference type="FunFam" id="2.130.10.10:FF:000355">
    <property type="entry name" value="WD repeat-containing protein 81 isoform X1"/>
    <property type="match status" value="1"/>
</dbReference>
<dbReference type="SMART" id="SM01026">
    <property type="entry name" value="Beach"/>
    <property type="match status" value="1"/>
</dbReference>
<keyword evidence="8 18" id="KW-0853">WD repeat</keyword>
<dbReference type="Pfam" id="PF00400">
    <property type="entry name" value="WD40"/>
    <property type="match status" value="1"/>
</dbReference>
<dbReference type="InterPro" id="IPR000409">
    <property type="entry name" value="BEACH_dom"/>
</dbReference>
<evidence type="ECO:0000259" key="21">
    <source>
        <dbReference type="PROSITE" id="PS50197"/>
    </source>
</evidence>
<evidence type="ECO:0000256" key="11">
    <source>
        <dbReference type="ARBA" id="ARBA00022946"/>
    </source>
</evidence>
<dbReference type="InterPro" id="IPR042185">
    <property type="entry name" value="Serpin_sf_2"/>
</dbReference>
<evidence type="ECO:0000313" key="22">
    <source>
        <dbReference type="EMBL" id="KAF6724947.1"/>
    </source>
</evidence>
<reference evidence="22" key="1">
    <citation type="journal article" name="BMC Genomics">
        <title>Long-read sequencing and de novo genome assembly of marine medaka (Oryzias melastigma).</title>
        <authorList>
            <person name="Liang P."/>
            <person name="Saqib H.S.A."/>
            <person name="Ni X."/>
            <person name="Shen Y."/>
        </authorList>
    </citation>
    <scope>NUCLEOTIDE SEQUENCE</scope>
    <source>
        <strain evidence="22">Bigg-433</strain>
    </source>
</reference>
<evidence type="ECO:0000256" key="14">
    <source>
        <dbReference type="ARBA" id="ARBA00023228"/>
    </source>
</evidence>
<dbReference type="InterPro" id="IPR015943">
    <property type="entry name" value="WD40/YVTN_repeat-like_dom_sf"/>
</dbReference>
<evidence type="ECO:0000256" key="6">
    <source>
        <dbReference type="ARBA" id="ARBA00004656"/>
    </source>
</evidence>
<dbReference type="Gene3D" id="2.130.10.10">
    <property type="entry name" value="YVTN repeat-like/Quinoprotein amine dehydrogenase"/>
    <property type="match status" value="2"/>
</dbReference>
<evidence type="ECO:0000256" key="7">
    <source>
        <dbReference type="ARBA" id="ARBA00022490"/>
    </source>
</evidence>
<gene>
    <name evidence="22" type="ORF">FQA47_004576</name>
</gene>
<dbReference type="Pfam" id="PF00079">
    <property type="entry name" value="Serpin"/>
    <property type="match status" value="1"/>
</dbReference>
<dbReference type="InterPro" id="IPR011009">
    <property type="entry name" value="Kinase-like_dom_sf"/>
</dbReference>
<keyword evidence="11" id="KW-0809">Transit peptide</keyword>
<evidence type="ECO:0000256" key="20">
    <source>
        <dbReference type="SAM" id="MobiDB-lite"/>
    </source>
</evidence>
<organism evidence="22 23">
    <name type="scientific">Oryzias melastigma</name>
    <name type="common">Marine medaka</name>
    <dbReference type="NCBI Taxonomy" id="30732"/>
    <lineage>
        <taxon>Eukaryota</taxon>
        <taxon>Metazoa</taxon>
        <taxon>Chordata</taxon>
        <taxon>Craniata</taxon>
        <taxon>Vertebrata</taxon>
        <taxon>Euteleostomi</taxon>
        <taxon>Actinopterygii</taxon>
        <taxon>Neopterygii</taxon>
        <taxon>Teleostei</taxon>
        <taxon>Neoteleostei</taxon>
        <taxon>Acanthomorphata</taxon>
        <taxon>Ovalentaria</taxon>
        <taxon>Atherinomorphae</taxon>
        <taxon>Beloniformes</taxon>
        <taxon>Adrianichthyidae</taxon>
        <taxon>Oryziinae</taxon>
        <taxon>Oryzias</taxon>
    </lineage>
</organism>
<dbReference type="CDD" id="cd06071">
    <property type="entry name" value="Beach"/>
    <property type="match status" value="1"/>
</dbReference>
<dbReference type="GO" id="GO:0031902">
    <property type="term" value="C:late endosome membrane"/>
    <property type="evidence" value="ECO:0007669"/>
    <property type="project" value="UniProtKB-SubCell"/>
</dbReference>
<keyword evidence="12" id="KW-0496">Mitochondrion</keyword>
<dbReference type="GO" id="GO:0035973">
    <property type="term" value="P:aggrephagy"/>
    <property type="evidence" value="ECO:0007669"/>
    <property type="project" value="TreeGrafter"/>
</dbReference>
<dbReference type="InterPro" id="IPR036322">
    <property type="entry name" value="WD40_repeat_dom_sf"/>
</dbReference>
<proteinExistence type="inferred from homology"/>
<dbReference type="Pfam" id="PF02138">
    <property type="entry name" value="Beach"/>
    <property type="match status" value="1"/>
</dbReference>
<feature type="region of interest" description="Disordered" evidence="20">
    <location>
        <begin position="2507"/>
        <end position="2537"/>
    </location>
</feature>
<dbReference type="InterPro" id="IPR023796">
    <property type="entry name" value="Serpin_dom"/>
</dbReference>
<keyword evidence="13" id="KW-0472">Membrane</keyword>
<feature type="compositionally biased region" description="Low complexity" evidence="20">
    <location>
        <begin position="1616"/>
        <end position="1628"/>
    </location>
</feature>
<dbReference type="Gene3D" id="2.30.39.10">
    <property type="entry name" value="Alpha-1-antitrypsin, domain 1"/>
    <property type="match status" value="1"/>
</dbReference>
<dbReference type="GO" id="GO:0000421">
    <property type="term" value="C:autophagosome membrane"/>
    <property type="evidence" value="ECO:0007669"/>
    <property type="project" value="UniProtKB-SubCell"/>
</dbReference>
<dbReference type="GO" id="GO:0005765">
    <property type="term" value="C:lysosomal membrane"/>
    <property type="evidence" value="ECO:0007669"/>
    <property type="project" value="UniProtKB-SubCell"/>
</dbReference>
<dbReference type="FunFam" id="1.10.1540.10:FF:000003">
    <property type="entry name" value="WD repeat-containing protein 81 isoform X1"/>
    <property type="match status" value="1"/>
</dbReference>
<dbReference type="PROSITE" id="PS50082">
    <property type="entry name" value="WD_REPEATS_2"/>
    <property type="match status" value="1"/>
</dbReference>
<feature type="region of interest" description="Disordered" evidence="20">
    <location>
        <begin position="1139"/>
        <end position="1216"/>
    </location>
</feature>
<dbReference type="SUPFAM" id="SSF81837">
    <property type="entry name" value="BEACH domain"/>
    <property type="match status" value="1"/>
</dbReference>
<dbReference type="PANTHER" id="PTHR44662:SF1">
    <property type="entry name" value="WD REPEAT-CONTAINING PROTEIN 81"/>
    <property type="match status" value="1"/>
</dbReference>
<feature type="compositionally biased region" description="Acidic residues" evidence="20">
    <location>
        <begin position="1207"/>
        <end position="1216"/>
    </location>
</feature>
<feature type="region of interest" description="Disordered" evidence="20">
    <location>
        <begin position="1611"/>
        <end position="1636"/>
    </location>
</feature>
<evidence type="ECO:0000256" key="2">
    <source>
        <dbReference type="ARBA" id="ARBA00004220"/>
    </source>
</evidence>
<evidence type="ECO:0000256" key="1">
    <source>
        <dbReference type="ARBA" id="ARBA00004173"/>
    </source>
</evidence>
<feature type="compositionally biased region" description="Acidic residues" evidence="20">
    <location>
        <begin position="1267"/>
        <end position="1283"/>
    </location>
</feature>
<evidence type="ECO:0000256" key="13">
    <source>
        <dbReference type="ARBA" id="ARBA00023136"/>
    </source>
</evidence>
<dbReference type="SUPFAM" id="SSF56574">
    <property type="entry name" value="Serpins"/>
    <property type="match status" value="1"/>
</dbReference>
<dbReference type="SUPFAM" id="SSF50978">
    <property type="entry name" value="WD40 repeat-like"/>
    <property type="match status" value="1"/>
</dbReference>
<dbReference type="Proteomes" id="UP000646548">
    <property type="component" value="Unassembled WGS sequence"/>
</dbReference>
<dbReference type="SMART" id="SM00320">
    <property type="entry name" value="WD40"/>
    <property type="match status" value="7"/>
</dbReference>
<evidence type="ECO:0000256" key="18">
    <source>
        <dbReference type="PROSITE-ProRule" id="PRU00221"/>
    </source>
</evidence>
<dbReference type="GO" id="GO:0035014">
    <property type="term" value="F:phosphatidylinositol 3-kinase regulator activity"/>
    <property type="evidence" value="ECO:0007669"/>
    <property type="project" value="TreeGrafter"/>
</dbReference>
<accession>A0A834C8E4</accession>
<dbReference type="SMART" id="SM00093">
    <property type="entry name" value="SERPIN"/>
    <property type="match status" value="1"/>
</dbReference>
<dbReference type="GO" id="GO:0005739">
    <property type="term" value="C:mitochondrion"/>
    <property type="evidence" value="ECO:0007669"/>
    <property type="project" value="UniProtKB-SubCell"/>
</dbReference>
<evidence type="ECO:0000256" key="5">
    <source>
        <dbReference type="ARBA" id="ARBA00004652"/>
    </source>
</evidence>
<dbReference type="PANTHER" id="PTHR44662">
    <property type="entry name" value="WD REPEAT-CONTAINING PROTEIN 81"/>
    <property type="match status" value="1"/>
</dbReference>
<feature type="region of interest" description="Disordered" evidence="20">
    <location>
        <begin position="1258"/>
        <end position="1283"/>
    </location>
</feature>
<keyword evidence="7" id="KW-0963">Cytoplasm</keyword>
<feature type="compositionally biased region" description="Basic and acidic residues" evidence="20">
    <location>
        <begin position="2514"/>
        <end position="2537"/>
    </location>
</feature>
<name>A0A834C8E4_ORYME</name>
<dbReference type="SUPFAM" id="SSF56112">
    <property type="entry name" value="Protein kinase-like (PK-like)"/>
    <property type="match status" value="1"/>
</dbReference>
<dbReference type="GO" id="GO:0005829">
    <property type="term" value="C:cytosol"/>
    <property type="evidence" value="ECO:0007669"/>
    <property type="project" value="UniProtKB-SubCell"/>
</dbReference>
<evidence type="ECO:0000256" key="4">
    <source>
        <dbReference type="ARBA" id="ARBA00004514"/>
    </source>
</evidence>
<evidence type="ECO:0000256" key="9">
    <source>
        <dbReference type="ARBA" id="ARBA00022737"/>
    </source>
</evidence>